<dbReference type="EMBL" id="LT906555">
    <property type="protein sequence ID" value="SNW62256.1"/>
    <property type="molecule type" value="Genomic_DNA"/>
</dbReference>
<evidence type="ECO:0000313" key="1">
    <source>
        <dbReference type="EMBL" id="SNW62256.1"/>
    </source>
</evidence>
<reference evidence="1" key="1">
    <citation type="submission" date="2017-08" db="EMBL/GenBank/DDBJ databases">
        <authorList>
            <consortium name="Urmite Genomes"/>
        </authorList>
    </citation>
    <scope>NUCLEOTIDE SEQUENCE [LARGE SCALE GENOMIC DNA]</scope>
    <source>
        <strain evidence="1">IHUMI-LCC2</strain>
    </source>
</reference>
<keyword evidence="2" id="KW-1185">Reference proteome</keyword>
<dbReference type="Proteomes" id="UP000236316">
    <property type="component" value="Segment"/>
</dbReference>
<gene>
    <name evidence="1" type="ORF">ORPV_352</name>
</gene>
<dbReference type="GeneID" id="35382131"/>
<dbReference type="RefSeq" id="YP_009448558.1">
    <property type="nucleotide sequence ID" value="NC_036594.1"/>
</dbReference>
<accession>A0A2I2L3Z0</accession>
<name>A0A2I2L3Z0_9VIRU</name>
<sequence>MKKFDEIYEQRHDGMPNEIIQIIFMNDIELITSLCIVSKTWINICNSKYFKLQLLHNYFTFNDKEYIGLLLSLPIHSLIKLLMIEFHCPSKIFELSTKDNNISNFINNDIFKKYFVGRYIDDFEYDNIEYVDAGKYIHYTSYKIDDLKNISYILYPDIDNIQFYKRLERHIYSLYGTRDIIDDLWNNYLYRFYICDNREKIMKFITELNISKDISMNSALMNNDKILFQNHEILSKSYDYIKTEYMMIAYWKYIVNGGTIIDGTWETPQVFKDIVLYCMYPYEIIINNIDKITELSKIETNKHLYYFIEGYNGNKSDDLNKINGNIMYEYSNFMGILKGDCDIIYHISDILKYFQQSLNSYGMISIYFMILSNFRCRNIISILYNHNNELFVDTMKKLASRFPYIYLDIINTIKIKDDVLSIPQNILNNILHGNDVRINESYNPYKILRILKSVDYEDIMDYLNVFIPKEMNK</sequence>
<organism evidence="1">
    <name type="scientific">Orpheovirus IHUMI-LCC2</name>
    <dbReference type="NCBI Taxonomy" id="2023057"/>
    <lineage>
        <taxon>Viruses</taxon>
        <taxon>Varidnaviria</taxon>
        <taxon>Bamfordvirae</taxon>
        <taxon>Nucleocytoviricota</taxon>
        <taxon>Megaviricetes</taxon>
        <taxon>Pimascovirales</taxon>
        <taxon>Ocovirineae</taxon>
        <taxon>Orpheoviridae</taxon>
        <taxon>Alphaorpheovirus</taxon>
        <taxon>Alphaorpheovirus massiliense</taxon>
    </lineage>
</organism>
<protein>
    <submittedName>
        <fullName evidence="1">Uncharacterized protein</fullName>
    </submittedName>
</protein>
<proteinExistence type="predicted"/>
<dbReference type="KEGG" id="vg:35382131"/>
<evidence type="ECO:0000313" key="2">
    <source>
        <dbReference type="Proteomes" id="UP000236316"/>
    </source>
</evidence>